<sequence>MAQEVELKFRLGPGAAARLDAHPALAGEESVHTLRSVYFDTPDQALRRAGWGLRVRATGRGFVQTLKGQAGGDVLNRAEWDMPVASEALDWTALKPTPAAAILKGRRRDLAPRFASTVRRRTRLVAYDGAVIEAAYDEGELSAGDRAEPLRELELELKEGPPEALFALARRLSADIALVPLFESKAERGWRLAEGLERAPRFAVADSLPRALSAETALRRTALAALGQASANAELLRRVRRPEALHQLRVGLRRLRAALSVFAPLLGQDAEPVVAELKWLAHETDAARDLDVFIRDVFHPAVLETPDPGFAPLGLRLLAARSGAYRRALAAIDSPRYAALMLETLAWIEVGAWRSDPDPVRTWRRRRPVADFAAEALERLNRRVRRGGRRLDRLDAAGRHRLRIRVKRLRYAAEFFAGLFDRPRRETGFLDALETTQDAFGALNDLAVARDRIPADARLTSPEIAFAAGRPPRTERRCASRRLKPRLRPPVPRPALLARLRKTRQNRSQGDECSCSVHENILRTRTNRVHSPLHQGSGSVAGLSRSQMGIMARERKPMSQAALKLVGKEDSDKQRALEAAIAQIDRAFGKGSVMKLGKAGQVAEIESVSTGSLGLDMALGIGGLPVGRVIEVFGPESSGKTTLALHTVAEVQKKGGVAAFVDAEHALDPVYAQKLGVNLDDLLVSQPDTGEQALEIVDTLVRSGAVDIVVVDSVAALTPRAEIEGEMGDSLPGLQARLMSQALRKLTASISKSKCIVLFINQIRHKIGVMYGSPETTTGGNALKFYASVRLDIRRTGAIKNRDEVVGNTTRVKVVKNKVAPPFREVIFDIMYGEGISKIGEIIDLGVKAGIVEKSGSWFSYDSTRIGQGRENAKEFLKNNPDMAASIEKAVRQSTAKIADDMLGAPEPDEGQDLEG</sequence>
<dbReference type="InterPro" id="IPR003593">
    <property type="entry name" value="AAA+_ATPase"/>
</dbReference>
<dbReference type="InterPro" id="IPR020588">
    <property type="entry name" value="RecA_ATP-bd"/>
</dbReference>
<evidence type="ECO:0000256" key="9">
    <source>
        <dbReference type="ARBA" id="ARBA00023236"/>
    </source>
</evidence>
<reference evidence="17 18" key="1">
    <citation type="submission" date="2020-08" db="EMBL/GenBank/DDBJ databases">
        <title>A Genomic Blueprint of the Chicken Gut Microbiome.</title>
        <authorList>
            <person name="Gilroy R."/>
            <person name="Ravi A."/>
            <person name="Getino M."/>
            <person name="Pursley I."/>
            <person name="Horton D.L."/>
            <person name="Alikhan N.-F."/>
            <person name="Baker D."/>
            <person name="Gharbi K."/>
            <person name="Hall N."/>
            <person name="Watson M."/>
            <person name="Adriaenssens E.M."/>
            <person name="Foster-Nyarko E."/>
            <person name="Jarju S."/>
            <person name="Secka A."/>
            <person name="Antonio M."/>
            <person name="Oren A."/>
            <person name="Chaudhuri R."/>
            <person name="La Ragione R.M."/>
            <person name="Hildebrand F."/>
            <person name="Pallen M.J."/>
        </authorList>
    </citation>
    <scope>NUCLEOTIDE SEQUENCE [LARGE SCALE GENOMIC DNA]</scope>
    <source>
        <strain evidence="17 18">Sa3CVA3</strain>
    </source>
</reference>
<dbReference type="Pfam" id="PF00154">
    <property type="entry name" value="RecA_N"/>
    <property type="match status" value="1"/>
</dbReference>
<feature type="region of interest" description="Disordered" evidence="12">
    <location>
        <begin position="897"/>
        <end position="916"/>
    </location>
</feature>
<dbReference type="PROSITE" id="PS00321">
    <property type="entry name" value="RECA_1"/>
    <property type="match status" value="1"/>
</dbReference>
<dbReference type="Gene3D" id="2.40.320.10">
    <property type="entry name" value="Hypothetical Protein Pfu-838710-001"/>
    <property type="match status" value="1"/>
</dbReference>
<feature type="domain" description="RecA family profile 1" evidence="13">
    <location>
        <begin position="604"/>
        <end position="763"/>
    </location>
</feature>
<keyword evidence="9 10" id="KW-0742">SOS response</keyword>
<evidence type="ECO:0000313" key="18">
    <source>
        <dbReference type="Proteomes" id="UP000638918"/>
    </source>
</evidence>
<dbReference type="CDD" id="cd07756">
    <property type="entry name" value="CYTH-like_Pase_CHAD"/>
    <property type="match status" value="1"/>
</dbReference>
<dbReference type="SUPFAM" id="SSF54752">
    <property type="entry name" value="RecA protein, C-terminal domain"/>
    <property type="match status" value="1"/>
</dbReference>
<dbReference type="EMBL" id="JACSQU010000001">
    <property type="protein sequence ID" value="MBD7941239.1"/>
    <property type="molecule type" value="Genomic_DNA"/>
</dbReference>
<dbReference type="InterPro" id="IPR007899">
    <property type="entry name" value="CHAD_dom"/>
</dbReference>
<dbReference type="Pfam" id="PF21096">
    <property type="entry name" value="RecA_C"/>
    <property type="match status" value="1"/>
</dbReference>
<dbReference type="CDD" id="cd00983">
    <property type="entry name" value="RecA"/>
    <property type="match status" value="1"/>
</dbReference>
<keyword evidence="7 10" id="KW-0233">DNA recombination</keyword>
<evidence type="ECO:0000256" key="1">
    <source>
        <dbReference type="ARBA" id="ARBA00009391"/>
    </source>
</evidence>
<dbReference type="InterPro" id="IPR023400">
    <property type="entry name" value="RecA_C_sf"/>
</dbReference>
<dbReference type="SUPFAM" id="SSF52540">
    <property type="entry name" value="P-loop containing nucleoside triphosphate hydrolases"/>
    <property type="match status" value="1"/>
</dbReference>
<feature type="domain" description="CHAD" evidence="16">
    <location>
        <begin position="211"/>
        <end position="493"/>
    </location>
</feature>
<evidence type="ECO:0000259" key="15">
    <source>
        <dbReference type="PROSITE" id="PS51707"/>
    </source>
</evidence>
<feature type="domain" description="CYTH" evidence="15">
    <location>
        <begin position="2"/>
        <end position="196"/>
    </location>
</feature>
<keyword evidence="18" id="KW-1185">Reference proteome</keyword>
<comment type="caution">
    <text evidence="17">The sequence shown here is derived from an EMBL/GenBank/DDBJ whole genome shotgun (WGS) entry which is preliminary data.</text>
</comment>
<dbReference type="InterPro" id="IPR038186">
    <property type="entry name" value="CHAD_dom_sf"/>
</dbReference>
<feature type="binding site" evidence="10">
    <location>
        <begin position="634"/>
        <end position="641"/>
    </location>
    <ligand>
        <name>ATP</name>
        <dbReference type="ChEBI" id="CHEBI:30616"/>
    </ligand>
</feature>
<keyword evidence="6 10" id="KW-0238">DNA-binding</keyword>
<evidence type="ECO:0000259" key="13">
    <source>
        <dbReference type="PROSITE" id="PS50162"/>
    </source>
</evidence>
<dbReference type="NCBIfam" id="TIGR02012">
    <property type="entry name" value="tigrfam_recA"/>
    <property type="match status" value="1"/>
</dbReference>
<dbReference type="InterPro" id="IPR020584">
    <property type="entry name" value="DNA_recomb/repair_RecA_CS"/>
</dbReference>
<comment type="subcellular location">
    <subcellularLocation>
        <location evidence="10">Cytoplasm</location>
    </subcellularLocation>
</comment>
<keyword evidence="4 10" id="KW-0227">DNA damage</keyword>
<evidence type="ECO:0000256" key="12">
    <source>
        <dbReference type="SAM" id="MobiDB-lite"/>
    </source>
</evidence>
<dbReference type="SUPFAM" id="SSF55154">
    <property type="entry name" value="CYTH-like phosphatases"/>
    <property type="match status" value="1"/>
</dbReference>
<evidence type="ECO:0000259" key="14">
    <source>
        <dbReference type="PROSITE" id="PS50163"/>
    </source>
</evidence>
<evidence type="ECO:0000256" key="10">
    <source>
        <dbReference type="HAMAP-Rule" id="MF_00268"/>
    </source>
</evidence>
<dbReference type="InterPro" id="IPR049261">
    <property type="entry name" value="RecA-like_C"/>
</dbReference>
<dbReference type="InterPro" id="IPR023577">
    <property type="entry name" value="CYTH_domain"/>
</dbReference>
<dbReference type="PRINTS" id="PR00142">
    <property type="entry name" value="RECA"/>
</dbReference>
<dbReference type="PANTHER" id="PTHR45900">
    <property type="entry name" value="RECA"/>
    <property type="match status" value="1"/>
</dbReference>
<dbReference type="SMART" id="SM00880">
    <property type="entry name" value="CHAD"/>
    <property type="match status" value="1"/>
</dbReference>
<name>A0ABR8R0E1_9CAUL</name>
<dbReference type="InterPro" id="IPR027417">
    <property type="entry name" value="P-loop_NTPase"/>
</dbReference>
<keyword evidence="3 10" id="KW-0547">Nucleotide-binding</keyword>
<evidence type="ECO:0000256" key="5">
    <source>
        <dbReference type="ARBA" id="ARBA00022840"/>
    </source>
</evidence>
<dbReference type="PROSITE" id="PS51707">
    <property type="entry name" value="CYTH"/>
    <property type="match status" value="1"/>
</dbReference>
<feature type="domain" description="RecA family profile 2" evidence="14">
    <location>
        <begin position="768"/>
        <end position="841"/>
    </location>
</feature>
<dbReference type="Proteomes" id="UP000638918">
    <property type="component" value="Unassembled WGS sequence"/>
</dbReference>
<dbReference type="InterPro" id="IPR020587">
    <property type="entry name" value="RecA_monomer-monomer_interface"/>
</dbReference>
<dbReference type="InterPro" id="IPR049428">
    <property type="entry name" value="RecA-like_N"/>
</dbReference>
<feature type="compositionally biased region" description="Acidic residues" evidence="12">
    <location>
        <begin position="907"/>
        <end position="916"/>
    </location>
</feature>
<comment type="function">
    <text evidence="10">Can catalyze the hydrolysis of ATP in the presence of single-stranded DNA, the ATP-dependent uptake of single-stranded DNA by duplex DNA, and the ATP-dependent hybridization of homologous single-stranded DNAs. It interacts with LexA causing its activation and leading to its autocatalytic cleavage.</text>
</comment>
<evidence type="ECO:0000256" key="3">
    <source>
        <dbReference type="ARBA" id="ARBA00022741"/>
    </source>
</evidence>
<dbReference type="PANTHER" id="PTHR45900:SF1">
    <property type="entry name" value="MITOCHONDRIAL DNA REPAIR PROTEIN RECA HOMOLOG-RELATED"/>
    <property type="match status" value="1"/>
</dbReference>
<dbReference type="InterPro" id="IPR033469">
    <property type="entry name" value="CYTH-like_dom_sf"/>
</dbReference>
<dbReference type="Gene3D" id="1.40.20.10">
    <property type="entry name" value="CHAD domain"/>
    <property type="match status" value="1"/>
</dbReference>
<evidence type="ECO:0000259" key="16">
    <source>
        <dbReference type="PROSITE" id="PS51708"/>
    </source>
</evidence>
<dbReference type="PROSITE" id="PS50162">
    <property type="entry name" value="RECA_2"/>
    <property type="match status" value="1"/>
</dbReference>
<evidence type="ECO:0000256" key="4">
    <source>
        <dbReference type="ARBA" id="ARBA00022763"/>
    </source>
</evidence>
<evidence type="ECO:0000313" key="17">
    <source>
        <dbReference type="EMBL" id="MBD7941239.1"/>
    </source>
</evidence>
<dbReference type="InterPro" id="IPR013765">
    <property type="entry name" value="DNA_recomb/repair_RecA"/>
</dbReference>
<dbReference type="Gene3D" id="3.40.50.300">
    <property type="entry name" value="P-loop containing nucleotide triphosphate hydrolases"/>
    <property type="match status" value="1"/>
</dbReference>
<dbReference type="PROSITE" id="PS51708">
    <property type="entry name" value="CHAD"/>
    <property type="match status" value="1"/>
</dbReference>
<accession>A0ABR8R0E1</accession>
<evidence type="ECO:0000256" key="7">
    <source>
        <dbReference type="ARBA" id="ARBA00023172"/>
    </source>
</evidence>
<dbReference type="PROSITE" id="PS50163">
    <property type="entry name" value="RECA_3"/>
    <property type="match status" value="1"/>
</dbReference>
<evidence type="ECO:0000256" key="2">
    <source>
        <dbReference type="ARBA" id="ARBA00015553"/>
    </source>
</evidence>
<gene>
    <name evidence="10 17" type="primary">recA</name>
    <name evidence="17" type="ORF">H9656_07555</name>
</gene>
<evidence type="ECO:0000256" key="6">
    <source>
        <dbReference type="ARBA" id="ARBA00023125"/>
    </source>
</evidence>
<keyword evidence="8 10" id="KW-0234">DNA repair</keyword>
<evidence type="ECO:0000256" key="8">
    <source>
        <dbReference type="ARBA" id="ARBA00023204"/>
    </source>
</evidence>
<organism evidence="17 18">
    <name type="scientific">Brevundimonas guildfordensis</name>
    <dbReference type="NCBI Taxonomy" id="2762241"/>
    <lineage>
        <taxon>Bacteria</taxon>
        <taxon>Pseudomonadati</taxon>
        <taxon>Pseudomonadota</taxon>
        <taxon>Alphaproteobacteria</taxon>
        <taxon>Caulobacterales</taxon>
        <taxon>Caulobacteraceae</taxon>
        <taxon>Brevundimonas</taxon>
    </lineage>
</organism>
<dbReference type="SMART" id="SM00382">
    <property type="entry name" value="AAA"/>
    <property type="match status" value="1"/>
</dbReference>
<dbReference type="Pfam" id="PF05235">
    <property type="entry name" value="CHAD"/>
    <property type="match status" value="1"/>
</dbReference>
<dbReference type="SMART" id="SM01118">
    <property type="entry name" value="CYTH"/>
    <property type="match status" value="1"/>
</dbReference>
<proteinExistence type="inferred from homology"/>
<protein>
    <recommendedName>
        <fullName evidence="2 10">Protein RecA</fullName>
    </recommendedName>
    <alternativeName>
        <fullName evidence="10 11">Recombinase A</fullName>
    </alternativeName>
</protein>
<keyword evidence="10" id="KW-0963">Cytoplasm</keyword>
<evidence type="ECO:0000256" key="11">
    <source>
        <dbReference type="RuleBase" id="RU000526"/>
    </source>
</evidence>
<comment type="similarity">
    <text evidence="1 10">Belongs to the RecA family.</text>
</comment>
<dbReference type="HAMAP" id="MF_00268">
    <property type="entry name" value="RecA"/>
    <property type="match status" value="1"/>
</dbReference>
<keyword evidence="5 10" id="KW-0067">ATP-binding</keyword>
<dbReference type="Pfam" id="PF01928">
    <property type="entry name" value="CYTH"/>
    <property type="match status" value="1"/>
</dbReference>